<dbReference type="Pfam" id="PF04851">
    <property type="entry name" value="ResIII"/>
    <property type="match status" value="1"/>
</dbReference>
<dbReference type="InterPro" id="IPR006935">
    <property type="entry name" value="Helicase/UvrB_N"/>
</dbReference>
<keyword evidence="4" id="KW-0547">Nucleotide-binding</keyword>
<protein>
    <submittedName>
        <fullName evidence="4">DEAD/DEAH box helicase family protein</fullName>
    </submittedName>
</protein>
<dbReference type="InterPro" id="IPR014001">
    <property type="entry name" value="Helicase_ATP-bd"/>
</dbReference>
<sequence length="792" mass="88583">MTIPGAQARLAQIVEALARLEEQKTALLNERSALLQQSIAHQAQYFSQSETPEAKVDLFKQYFRGREDVYPFRWESKQGKAGYSPSCANEWQAGICNKPKTACSECAHQAFHRFDDRAINAHLRGQRTIGIYPLTAQNECYLLAFDFDKTDWFAAISALRNVCESLSIGYLVERSRSGQGGHLWLFFEKAIEAKSARQLGTALLNLTMDTYPALNFDCFDRMFPNQDALPSGGMGNLIALPLQKQPRLSGNACFIDADGGVVEDQWQALAATSKLSPDTIRQLLERLADYVDVEPQVAELKPWEKSTTLNTPKIDDCPATIDIVVADKLYIAIAVLPNKLVATLKKLAVFANPEFFKRQAMRFSTIGVPRYLCAAHIDSGYLHLPRGLKGQVEALLEQQACTIRYQNKRYAGQRLPALRFEGTLRSQQAKALKALLENEHGLVIANTGFGKTVVALALIAKRAVNTLVLVHNKALAEQWIERCKIFLKDAEMGSLLGGKNKLNGRIDVATYQSLISRNGIDIHDKVDSYGQIIVDECHHIPASNYETLLKNVAPQFLVGFTATPKRQDGLEKLMYFQLGAVLFESKPESVKFSQTAYGCDTQIAFPPSWVDGSEPVKITQMYQYLQDNASQNQLITCSIAQAIEAKHQCLVLSERKEHIAILSEQLNTQGINTIELHGGVSTKIRKQRIEQIQKGLPERTVIIATGKYVGEGFDLPYLDTLFLTLPISWKGIVAQYAGRIQRHYPNKTEVTVHDYIDDFPMLQRMWKKRANGYKAVGYSVKRIGSGKTDKLL</sequence>
<dbReference type="GO" id="GO:0005829">
    <property type="term" value="C:cytosol"/>
    <property type="evidence" value="ECO:0007669"/>
    <property type="project" value="TreeGrafter"/>
</dbReference>
<evidence type="ECO:0000313" key="5">
    <source>
        <dbReference type="Proteomes" id="UP000219285"/>
    </source>
</evidence>
<keyword evidence="4" id="KW-0378">Hydrolase</keyword>
<reference evidence="4 5" key="2">
    <citation type="submission" date="2020-04" db="EMBL/GenBank/DDBJ databases">
        <title>Complete genome sequence of Alteromonas pelagimontana 5.12T.</title>
        <authorList>
            <person name="Sinha R.K."/>
            <person name="Krishnan K.P."/>
            <person name="Kurian J.P."/>
        </authorList>
    </citation>
    <scope>NUCLEOTIDE SEQUENCE [LARGE SCALE GENOMIC DNA]</scope>
    <source>
        <strain evidence="4 5">5.12</strain>
    </source>
</reference>
<dbReference type="GO" id="GO:0003677">
    <property type="term" value="F:DNA binding"/>
    <property type="evidence" value="ECO:0007669"/>
    <property type="project" value="InterPro"/>
</dbReference>
<keyword evidence="5" id="KW-1185">Reference proteome</keyword>
<feature type="coiled-coil region" evidence="1">
    <location>
        <begin position="3"/>
        <end position="37"/>
    </location>
</feature>
<reference evidence="5" key="1">
    <citation type="submission" date="2014-12" db="EMBL/GenBank/DDBJ databases">
        <title>Complete genome sequence of a multi-drug resistant Klebsiella pneumoniae.</title>
        <authorList>
            <person name="Hua X."/>
            <person name="Chen Q."/>
            <person name="Li X."/>
            <person name="Feng Y."/>
            <person name="Ruan Z."/>
            <person name="Yu Y."/>
        </authorList>
    </citation>
    <scope>NUCLEOTIDE SEQUENCE [LARGE SCALE GENOMIC DNA]</scope>
    <source>
        <strain evidence="5">5.12</strain>
    </source>
</reference>
<keyword evidence="4" id="KW-0067">ATP-binding</keyword>
<dbReference type="PROSITE" id="PS51192">
    <property type="entry name" value="HELICASE_ATP_BIND_1"/>
    <property type="match status" value="1"/>
</dbReference>
<dbReference type="GO" id="GO:0016787">
    <property type="term" value="F:hydrolase activity"/>
    <property type="evidence" value="ECO:0007669"/>
    <property type="project" value="InterPro"/>
</dbReference>
<dbReference type="CDD" id="cd17926">
    <property type="entry name" value="DEXHc_RE"/>
    <property type="match status" value="1"/>
</dbReference>
<dbReference type="Proteomes" id="UP000219285">
    <property type="component" value="Chromosome"/>
</dbReference>
<dbReference type="AlphaFoldDB" id="A0A6M4MDA0"/>
<accession>A0A6M4MDA0</accession>
<feature type="domain" description="Helicase C-terminal" evidence="3">
    <location>
        <begin position="638"/>
        <end position="784"/>
    </location>
</feature>
<dbReference type="PANTHER" id="PTHR47396">
    <property type="entry name" value="TYPE I RESTRICTION ENZYME ECOKI R PROTEIN"/>
    <property type="match status" value="1"/>
</dbReference>
<dbReference type="InterPro" id="IPR054347">
    <property type="entry name" value="TOTE_primase"/>
</dbReference>
<gene>
    <name evidence="4" type="ORF">CA267_010420</name>
</gene>
<evidence type="ECO:0000259" key="3">
    <source>
        <dbReference type="PROSITE" id="PS51194"/>
    </source>
</evidence>
<dbReference type="Pfam" id="PF22548">
    <property type="entry name" value="AEP-TOTE"/>
    <property type="match status" value="1"/>
</dbReference>
<dbReference type="GO" id="GO:0004386">
    <property type="term" value="F:helicase activity"/>
    <property type="evidence" value="ECO:0007669"/>
    <property type="project" value="UniProtKB-KW"/>
</dbReference>
<feature type="domain" description="Helicase ATP-binding" evidence="2">
    <location>
        <begin position="432"/>
        <end position="582"/>
    </location>
</feature>
<evidence type="ECO:0000259" key="2">
    <source>
        <dbReference type="PROSITE" id="PS51192"/>
    </source>
</evidence>
<dbReference type="CDD" id="cd18785">
    <property type="entry name" value="SF2_C"/>
    <property type="match status" value="1"/>
</dbReference>
<dbReference type="InterPro" id="IPR001650">
    <property type="entry name" value="Helicase_C-like"/>
</dbReference>
<dbReference type="GO" id="GO:0005524">
    <property type="term" value="F:ATP binding"/>
    <property type="evidence" value="ECO:0007669"/>
    <property type="project" value="InterPro"/>
</dbReference>
<dbReference type="PROSITE" id="PS51194">
    <property type="entry name" value="HELICASE_CTER"/>
    <property type="match status" value="1"/>
</dbReference>
<dbReference type="KEGG" id="apel:CA267_010420"/>
<dbReference type="Pfam" id="PF00271">
    <property type="entry name" value="Helicase_C"/>
    <property type="match status" value="1"/>
</dbReference>
<dbReference type="Gene3D" id="3.40.50.300">
    <property type="entry name" value="P-loop containing nucleotide triphosphate hydrolases"/>
    <property type="match status" value="2"/>
</dbReference>
<name>A0A6M4MDA0_9ALTE</name>
<dbReference type="OrthoDB" id="9804086at2"/>
<keyword evidence="1" id="KW-0175">Coiled coil</keyword>
<dbReference type="SMART" id="SM00487">
    <property type="entry name" value="DEXDc"/>
    <property type="match status" value="1"/>
</dbReference>
<dbReference type="InterPro" id="IPR050742">
    <property type="entry name" value="Helicase_Restrict-Modif_Enz"/>
</dbReference>
<organism evidence="4 5">
    <name type="scientific">Alteromonas pelagimontana</name>
    <dbReference type="NCBI Taxonomy" id="1858656"/>
    <lineage>
        <taxon>Bacteria</taxon>
        <taxon>Pseudomonadati</taxon>
        <taxon>Pseudomonadota</taxon>
        <taxon>Gammaproteobacteria</taxon>
        <taxon>Alteromonadales</taxon>
        <taxon>Alteromonadaceae</taxon>
        <taxon>Alteromonas/Salinimonas group</taxon>
        <taxon>Alteromonas</taxon>
    </lineage>
</organism>
<keyword evidence="4" id="KW-0347">Helicase</keyword>
<dbReference type="SUPFAM" id="SSF52540">
    <property type="entry name" value="P-loop containing nucleoside triphosphate hydrolases"/>
    <property type="match status" value="2"/>
</dbReference>
<evidence type="ECO:0000313" key="4">
    <source>
        <dbReference type="EMBL" id="QJR81164.1"/>
    </source>
</evidence>
<proteinExistence type="predicted"/>
<evidence type="ECO:0000256" key="1">
    <source>
        <dbReference type="SAM" id="Coils"/>
    </source>
</evidence>
<dbReference type="PANTHER" id="PTHR47396:SF1">
    <property type="entry name" value="ATP-DEPENDENT HELICASE IRC3-RELATED"/>
    <property type="match status" value="1"/>
</dbReference>
<dbReference type="RefSeq" id="WP_075607542.1">
    <property type="nucleotide sequence ID" value="NZ_CP052766.1"/>
</dbReference>
<dbReference type="EMBL" id="CP052766">
    <property type="protein sequence ID" value="QJR81164.1"/>
    <property type="molecule type" value="Genomic_DNA"/>
</dbReference>
<dbReference type="InterPro" id="IPR027417">
    <property type="entry name" value="P-loop_NTPase"/>
</dbReference>